<dbReference type="Pfam" id="PF11443">
    <property type="entry name" value="DUF2828"/>
    <property type="match status" value="1"/>
</dbReference>
<dbReference type="InterPro" id="IPR056690">
    <property type="entry name" value="DUF7788"/>
</dbReference>
<evidence type="ECO:0000313" key="4">
    <source>
        <dbReference type="EMBL" id="RWR78837.1"/>
    </source>
</evidence>
<feature type="domain" description="DUF2828" evidence="2">
    <location>
        <begin position="174"/>
        <end position="564"/>
    </location>
</feature>
<dbReference type="InterPro" id="IPR011205">
    <property type="entry name" value="UCP015417_vWA"/>
</dbReference>
<dbReference type="EMBL" id="QPKB01000003">
    <property type="protein sequence ID" value="RWR78837.1"/>
    <property type="molecule type" value="Genomic_DNA"/>
</dbReference>
<evidence type="ECO:0000313" key="5">
    <source>
        <dbReference type="Proteomes" id="UP000283530"/>
    </source>
</evidence>
<evidence type="ECO:0000256" key="1">
    <source>
        <dbReference type="SAM" id="Coils"/>
    </source>
</evidence>
<dbReference type="PANTHER" id="PTHR31373">
    <property type="entry name" value="OS06G0652100 PROTEIN"/>
    <property type="match status" value="1"/>
</dbReference>
<sequence length="765" mass="88754">MEFGEASKKSWETDYHAIQCKVEEKGRENGVLLVGGFSKNLLNIFLDNGGVVNPEEVMEEAIAGEVYKKRVSGPIGIEPLDIESRVSSSSYETHEIHAFFLDKRWDLDVVVVVHVDGDTEYITMSPPVDPLPSPTTSQNHLPFPAGKPPSPFRDAMNALFNNLMGVSKSPTGFTENLSPTFLSSGNPCMDFFFYVMPGTRTEMVTELLWRAWVHDPLTTLKLICQLRKVGEAGKSDKEGFYTAVCWLHQNHPKTLALNVGWFAQFGYMKDLLEILFRQLGGPDARKIARLRTKAKGRPRCPLYQFTRRQSYYHRKTLKRKRVRNGSQEERILAERERVKAEMEKARELRKNRRTELARRVVEKYYSDSNYRFLHDKISEFFAESLKSDIEFLNSGEYRNIGLAAKWCPSLNSSFDRSTLLCESIAKLVFPRESDPSYSEIEEAHYSYRVRDRLRKEILVPLRKSLKLPEVYMSSNRWGELPYERVPPLAMKRYKKIFEEHDRDRFWLFGMNKSMRMEILAARALLPHEIIFHQCYDIPTLADVDKVTELQWKRMVEDLSKKGKLRNILCVCQCGLDGKARRVSIAFGLLTSELSEEPWRGNVINFCEDPQLHRIQGETLREKVKSICRMKCWHKTDFLKVFDRILDVAVAAKLEEEKMVKRVLVFSYSDFDRASTNSWDADYAAIKRKYEKKGYGSSVPEIVFWNLRYPEEHPRMPRREKGVALVRGFSRNLLNNFLHNDGVVNAEEVMEAAIAGEEYQKLRVFD</sequence>
<dbReference type="InterPro" id="IPR058580">
    <property type="entry name" value="DUF2828"/>
</dbReference>
<evidence type="ECO:0000259" key="2">
    <source>
        <dbReference type="Pfam" id="PF11443"/>
    </source>
</evidence>
<protein>
    <submittedName>
        <fullName evidence="4">Uncharacterized protein</fullName>
    </submittedName>
</protein>
<keyword evidence="5" id="KW-1185">Reference proteome</keyword>
<dbReference type="OrthoDB" id="1149618at2759"/>
<feature type="coiled-coil region" evidence="1">
    <location>
        <begin position="328"/>
        <end position="355"/>
    </location>
</feature>
<accession>A0A3S3MFE0</accession>
<feature type="domain" description="DUF7788" evidence="3">
    <location>
        <begin position="579"/>
        <end position="754"/>
    </location>
</feature>
<proteinExistence type="predicted"/>
<evidence type="ECO:0000259" key="3">
    <source>
        <dbReference type="Pfam" id="PF25043"/>
    </source>
</evidence>
<gene>
    <name evidence="4" type="ORF">CKAN_00738900</name>
</gene>
<name>A0A3S3MFE0_9MAGN</name>
<reference evidence="4 5" key="1">
    <citation type="journal article" date="2019" name="Nat. Plants">
        <title>Stout camphor tree genome fills gaps in understanding of flowering plant genome evolution.</title>
        <authorList>
            <person name="Chaw S.M."/>
            <person name="Liu Y.C."/>
            <person name="Wu Y.W."/>
            <person name="Wang H.Y."/>
            <person name="Lin C.I."/>
            <person name="Wu C.S."/>
            <person name="Ke H.M."/>
            <person name="Chang L.Y."/>
            <person name="Hsu C.Y."/>
            <person name="Yang H.T."/>
            <person name="Sudianto E."/>
            <person name="Hsu M.H."/>
            <person name="Wu K.P."/>
            <person name="Wang L.N."/>
            <person name="Leebens-Mack J.H."/>
            <person name="Tsai I.J."/>
        </authorList>
    </citation>
    <scope>NUCLEOTIDE SEQUENCE [LARGE SCALE GENOMIC DNA]</scope>
    <source>
        <strain evidence="5">cv. Chaw 1501</strain>
        <tissue evidence="4">Young leaves</tissue>
    </source>
</reference>
<keyword evidence="1" id="KW-0175">Coiled coil</keyword>
<dbReference type="AlphaFoldDB" id="A0A3S3MFE0"/>
<comment type="caution">
    <text evidence="4">The sequence shown here is derived from an EMBL/GenBank/DDBJ whole genome shotgun (WGS) entry which is preliminary data.</text>
</comment>
<dbReference type="Proteomes" id="UP000283530">
    <property type="component" value="Unassembled WGS sequence"/>
</dbReference>
<dbReference type="PANTHER" id="PTHR31373:SF27">
    <property type="entry name" value="TROVE DOMAIN-CONTAINING PROTEIN"/>
    <property type="match status" value="1"/>
</dbReference>
<organism evidence="4 5">
    <name type="scientific">Cinnamomum micranthum f. kanehirae</name>
    <dbReference type="NCBI Taxonomy" id="337451"/>
    <lineage>
        <taxon>Eukaryota</taxon>
        <taxon>Viridiplantae</taxon>
        <taxon>Streptophyta</taxon>
        <taxon>Embryophyta</taxon>
        <taxon>Tracheophyta</taxon>
        <taxon>Spermatophyta</taxon>
        <taxon>Magnoliopsida</taxon>
        <taxon>Magnoliidae</taxon>
        <taxon>Laurales</taxon>
        <taxon>Lauraceae</taxon>
        <taxon>Cinnamomum</taxon>
    </lineage>
</organism>
<dbReference type="Pfam" id="PF25043">
    <property type="entry name" value="DUF7788"/>
    <property type="match status" value="1"/>
</dbReference>